<protein>
    <submittedName>
        <fullName evidence="1">Uncharacterized protein</fullName>
    </submittedName>
</protein>
<dbReference type="EMBL" id="JTJJ01000074">
    <property type="protein sequence ID" value="KHJ66601.1"/>
    <property type="molecule type" value="Genomic_DNA"/>
</dbReference>
<dbReference type="RefSeq" id="WP_039334050.1">
    <property type="nucleotide sequence ID" value="NZ_JTJJ01000074.1"/>
</dbReference>
<dbReference type="AlphaFoldDB" id="A0A0B1R4L6"/>
<evidence type="ECO:0000313" key="2">
    <source>
        <dbReference type="Proteomes" id="UP000030853"/>
    </source>
</evidence>
<reference evidence="1 2" key="1">
    <citation type="submission" date="2014-11" db="EMBL/GenBank/DDBJ databases">
        <title>Genome sequencing of Pantoea rodasii ND03.</title>
        <authorList>
            <person name="Muhamad Yunos N.Y."/>
            <person name="Chan K.-G."/>
        </authorList>
    </citation>
    <scope>NUCLEOTIDE SEQUENCE [LARGE SCALE GENOMIC DNA]</scope>
    <source>
        <strain evidence="1 2">ND03</strain>
    </source>
</reference>
<dbReference type="Proteomes" id="UP000030853">
    <property type="component" value="Unassembled WGS sequence"/>
</dbReference>
<proteinExistence type="predicted"/>
<organism evidence="1 2">
    <name type="scientific">Pantoea rodasii</name>
    <dbReference type="NCBI Taxonomy" id="1076549"/>
    <lineage>
        <taxon>Bacteria</taxon>
        <taxon>Pseudomonadati</taxon>
        <taxon>Pseudomonadota</taxon>
        <taxon>Gammaproteobacteria</taxon>
        <taxon>Enterobacterales</taxon>
        <taxon>Erwiniaceae</taxon>
        <taxon>Pantoea</taxon>
    </lineage>
</organism>
<name>A0A0B1R4L6_9GAMM</name>
<gene>
    <name evidence="1" type="ORF">QU24_18595</name>
</gene>
<accession>A0A0B1R4L6</accession>
<sequence length="191" mass="21099">MASVDDVSKYLAKRVADVLYPGGTDVTAIIDAPVKIYPGWPVPGPLQQDIDVGGVHVSVWSLPSERRVNPPLGRPFRTLPLSEDNTGIAVRELRRQIKDFQVTVWAPSPQLRNTIGTAIDAALSEHCHIDLGDGAPAQMFYTRQFDSDSAENWHVYRRDLIFSVNFATTQTIRAPEVTNITVNLNGHNLSP</sequence>
<comment type="caution">
    <text evidence="1">The sequence shown here is derived from an EMBL/GenBank/DDBJ whole genome shotgun (WGS) entry which is preliminary data.</text>
</comment>
<evidence type="ECO:0000313" key="1">
    <source>
        <dbReference type="EMBL" id="KHJ66601.1"/>
    </source>
</evidence>